<protein>
    <submittedName>
        <fullName evidence="1">Uncharacterized protein</fullName>
    </submittedName>
</protein>
<reference evidence="1 2" key="1">
    <citation type="journal article" date="2019" name="Antimicrob. Agents Chemother.">
        <title>Applying Rapid Whole Genome Sequencing to Predict Phenotypic Antimicrobial Susceptibility Testing Results Among Carbapenem-Resistant Klebsiella pneumoniae Clinical Isolates.</title>
        <authorList>
            <person name="Tamma P.D."/>
            <person name="Fan Y."/>
            <person name="Bergman Y."/>
            <person name="Pertea G."/>
            <person name="Kazmi A."/>
            <person name="Lewis S."/>
            <person name="Carroll K.C."/>
            <person name="Schatz M.C."/>
            <person name="Timp W."/>
            <person name="Simner P.J."/>
        </authorList>
    </citation>
    <scope>NUCLEOTIDE SEQUENCE [LARGE SCALE GENOMIC DNA]</scope>
    <source>
        <strain evidence="1 2">KLPN_33</strain>
    </source>
</reference>
<gene>
    <name evidence="1" type="ORF">EAO28_02250</name>
</gene>
<sequence length="80" mass="9033">MAFTCTTASCHSQPCFHHCRYGIVRSACKYAGRGTDTERDGTEFIPEGRGLIRHLKQQHYLAAQACLYYPVYPCFSLRAA</sequence>
<dbReference type="EMBL" id="RCZY01000002">
    <property type="protein sequence ID" value="RRE43143.1"/>
    <property type="molecule type" value="Genomic_DNA"/>
</dbReference>
<evidence type="ECO:0000313" key="2">
    <source>
        <dbReference type="Proteomes" id="UP000272440"/>
    </source>
</evidence>
<accession>A0A3P2EHL5</accession>
<name>A0A3P2EHL5_KLEPN</name>
<dbReference type="Proteomes" id="UP000272440">
    <property type="component" value="Unassembled WGS sequence"/>
</dbReference>
<proteinExistence type="predicted"/>
<comment type="caution">
    <text evidence="1">The sequence shown here is derived from an EMBL/GenBank/DDBJ whole genome shotgun (WGS) entry which is preliminary data.</text>
</comment>
<organism evidence="1 2">
    <name type="scientific">Klebsiella pneumoniae</name>
    <dbReference type="NCBI Taxonomy" id="573"/>
    <lineage>
        <taxon>Bacteria</taxon>
        <taxon>Pseudomonadati</taxon>
        <taxon>Pseudomonadota</taxon>
        <taxon>Gammaproteobacteria</taxon>
        <taxon>Enterobacterales</taxon>
        <taxon>Enterobacteriaceae</taxon>
        <taxon>Klebsiella/Raoultella group</taxon>
        <taxon>Klebsiella</taxon>
        <taxon>Klebsiella pneumoniae complex</taxon>
    </lineage>
</organism>
<evidence type="ECO:0000313" key="1">
    <source>
        <dbReference type="EMBL" id="RRE43143.1"/>
    </source>
</evidence>
<dbReference type="AlphaFoldDB" id="A0A3P2EHL5"/>